<evidence type="ECO:0000256" key="5">
    <source>
        <dbReference type="ARBA" id="ARBA00022692"/>
    </source>
</evidence>
<dbReference type="EMBL" id="VIRS01000024">
    <property type="protein sequence ID" value="TQS41600.1"/>
    <property type="molecule type" value="Genomic_DNA"/>
</dbReference>
<evidence type="ECO:0000313" key="13">
    <source>
        <dbReference type="Proteomes" id="UP000317982"/>
    </source>
</evidence>
<feature type="transmembrane region" description="Helical" evidence="11">
    <location>
        <begin position="20"/>
        <end position="38"/>
    </location>
</feature>
<dbReference type="GO" id="GO:0005886">
    <property type="term" value="C:plasma membrane"/>
    <property type="evidence" value="ECO:0007669"/>
    <property type="project" value="UniProtKB-SubCell"/>
</dbReference>
<organism evidence="12 13">
    <name type="scientific">Cryptosporangium phraense</name>
    <dbReference type="NCBI Taxonomy" id="2593070"/>
    <lineage>
        <taxon>Bacteria</taxon>
        <taxon>Bacillati</taxon>
        <taxon>Actinomycetota</taxon>
        <taxon>Actinomycetes</taxon>
        <taxon>Cryptosporangiales</taxon>
        <taxon>Cryptosporangiaceae</taxon>
        <taxon>Cryptosporangium</taxon>
    </lineage>
</organism>
<sequence>MRGPSVELEAAQQSSGGGSILPLLLLVGVFALMYFLVIRPQSQRRKQMTSMQNQVEEGAPVMTLGGLYGTVVSTEGDSVLLEVSPGVTNRYARAAIAKVLSDEEAVKAGMAANEDAVDEDDVPVTDAVLVEEPEAPAAPVTPAPATPAAPASSDIVPDPTADPRPATTDAEPSKGTERR</sequence>
<keyword evidence="4" id="KW-1003">Cell membrane</keyword>
<feature type="region of interest" description="Disordered" evidence="10">
    <location>
        <begin position="127"/>
        <end position="179"/>
    </location>
</feature>
<accession>A0A545AK25</accession>
<evidence type="ECO:0000256" key="4">
    <source>
        <dbReference type="ARBA" id="ARBA00022475"/>
    </source>
</evidence>
<evidence type="ECO:0000256" key="6">
    <source>
        <dbReference type="ARBA" id="ARBA00022927"/>
    </source>
</evidence>
<comment type="similarity">
    <text evidence="2">Belongs to the YajC family.</text>
</comment>
<evidence type="ECO:0000256" key="8">
    <source>
        <dbReference type="ARBA" id="ARBA00023010"/>
    </source>
</evidence>
<gene>
    <name evidence="12" type="primary">yajC</name>
    <name evidence="12" type="ORF">FL583_28470</name>
</gene>
<evidence type="ECO:0000313" key="12">
    <source>
        <dbReference type="EMBL" id="TQS41600.1"/>
    </source>
</evidence>
<protein>
    <submittedName>
        <fullName evidence="12">Preprotein translocase subunit YajC</fullName>
    </submittedName>
</protein>
<dbReference type="PRINTS" id="PR01853">
    <property type="entry name" value="YAJCTRNLCASE"/>
</dbReference>
<reference evidence="12 13" key="1">
    <citation type="submission" date="2019-07" db="EMBL/GenBank/DDBJ databases">
        <title>Cryptosporangium phraense sp. nov., isolated from plant litter.</title>
        <authorList>
            <person name="Suriyachadkun C."/>
        </authorList>
    </citation>
    <scope>NUCLEOTIDE SEQUENCE [LARGE SCALE GENOMIC DNA]</scope>
    <source>
        <strain evidence="12 13">A-T 5661</strain>
    </source>
</reference>
<evidence type="ECO:0000256" key="7">
    <source>
        <dbReference type="ARBA" id="ARBA00022989"/>
    </source>
</evidence>
<dbReference type="SMART" id="SM01323">
    <property type="entry name" value="YajC"/>
    <property type="match status" value="1"/>
</dbReference>
<evidence type="ECO:0000256" key="2">
    <source>
        <dbReference type="ARBA" id="ARBA00006742"/>
    </source>
</evidence>
<dbReference type="NCBIfam" id="TIGR00739">
    <property type="entry name" value="yajC"/>
    <property type="match status" value="1"/>
</dbReference>
<dbReference type="PANTHER" id="PTHR33909:SF1">
    <property type="entry name" value="SEC TRANSLOCON ACCESSORY COMPLEX SUBUNIT YAJC"/>
    <property type="match status" value="1"/>
</dbReference>
<dbReference type="GO" id="GO:0015031">
    <property type="term" value="P:protein transport"/>
    <property type="evidence" value="ECO:0007669"/>
    <property type="project" value="UniProtKB-KW"/>
</dbReference>
<comment type="subcellular location">
    <subcellularLocation>
        <location evidence="1">Cell membrane</location>
        <topology evidence="1">Single-pass membrane protein</topology>
    </subcellularLocation>
</comment>
<keyword evidence="7 11" id="KW-1133">Transmembrane helix</keyword>
<comment type="caution">
    <text evidence="12">The sequence shown here is derived from an EMBL/GenBank/DDBJ whole genome shotgun (WGS) entry which is preliminary data.</text>
</comment>
<keyword evidence="5 11" id="KW-0812">Transmembrane</keyword>
<evidence type="ECO:0000256" key="10">
    <source>
        <dbReference type="SAM" id="MobiDB-lite"/>
    </source>
</evidence>
<evidence type="ECO:0000256" key="9">
    <source>
        <dbReference type="ARBA" id="ARBA00023136"/>
    </source>
</evidence>
<name>A0A545AK25_9ACTN</name>
<keyword evidence="8" id="KW-0811">Translocation</keyword>
<dbReference type="PANTHER" id="PTHR33909">
    <property type="entry name" value="SEC TRANSLOCON ACCESSORY COMPLEX SUBUNIT YAJC"/>
    <property type="match status" value="1"/>
</dbReference>
<evidence type="ECO:0000256" key="1">
    <source>
        <dbReference type="ARBA" id="ARBA00004162"/>
    </source>
</evidence>
<evidence type="ECO:0000256" key="11">
    <source>
        <dbReference type="SAM" id="Phobius"/>
    </source>
</evidence>
<keyword evidence="13" id="KW-1185">Reference proteome</keyword>
<keyword evidence="3" id="KW-0813">Transport</keyword>
<proteinExistence type="inferred from homology"/>
<dbReference type="InParanoid" id="A0A545AK25"/>
<dbReference type="OrthoDB" id="2200301at2"/>
<dbReference type="Pfam" id="PF02699">
    <property type="entry name" value="YajC"/>
    <property type="match status" value="1"/>
</dbReference>
<keyword evidence="9 11" id="KW-0472">Membrane</keyword>
<evidence type="ECO:0000256" key="3">
    <source>
        <dbReference type="ARBA" id="ARBA00022448"/>
    </source>
</evidence>
<dbReference type="Proteomes" id="UP000317982">
    <property type="component" value="Unassembled WGS sequence"/>
</dbReference>
<dbReference type="InterPro" id="IPR003849">
    <property type="entry name" value="Preprotein_translocase_YajC"/>
</dbReference>
<dbReference type="AlphaFoldDB" id="A0A545AK25"/>
<keyword evidence="6" id="KW-0653">Protein transport</keyword>
<feature type="compositionally biased region" description="Low complexity" evidence="10">
    <location>
        <begin position="148"/>
        <end position="170"/>
    </location>
</feature>